<evidence type="ECO:0000313" key="3">
    <source>
        <dbReference type="EMBL" id="SDN33461.1"/>
    </source>
</evidence>
<dbReference type="InterPro" id="IPR001017">
    <property type="entry name" value="DH_E1"/>
</dbReference>
<dbReference type="RefSeq" id="WP_089735968.1">
    <property type="nucleotide sequence ID" value="NZ_FNIA01000027.1"/>
</dbReference>
<dbReference type="PANTHER" id="PTHR43380:SF1">
    <property type="entry name" value="2-OXOISOVALERATE DEHYDROGENASE SUBUNIT ALPHA, MITOCHONDRIAL"/>
    <property type="match status" value="1"/>
</dbReference>
<dbReference type="InterPro" id="IPR017596">
    <property type="entry name" value="PdhA/BkdA"/>
</dbReference>
<dbReference type="AlphaFoldDB" id="A0A1H0AJB9"/>
<dbReference type="InterPro" id="IPR029061">
    <property type="entry name" value="THDP-binding"/>
</dbReference>
<accession>A0A1H0AJB9</accession>
<keyword evidence="1" id="KW-0560">Oxidoreductase</keyword>
<evidence type="ECO:0000259" key="2">
    <source>
        <dbReference type="Pfam" id="PF00676"/>
    </source>
</evidence>
<keyword evidence="3" id="KW-0670">Pyruvate</keyword>
<dbReference type="EMBL" id="FNIA01000027">
    <property type="protein sequence ID" value="SDN33461.1"/>
    <property type="molecule type" value="Genomic_DNA"/>
</dbReference>
<dbReference type="CDD" id="cd02000">
    <property type="entry name" value="TPP_E1_PDC_ADC_BCADC"/>
    <property type="match status" value="1"/>
</dbReference>
<dbReference type="PANTHER" id="PTHR43380">
    <property type="entry name" value="2-OXOISOVALERATE DEHYDROGENASE SUBUNIT ALPHA, MITOCHONDRIAL"/>
    <property type="match status" value="1"/>
</dbReference>
<protein>
    <submittedName>
        <fullName evidence="3">Pyruvate dehydrogenase E1 component alpha subunit</fullName>
    </submittedName>
</protein>
<dbReference type="GO" id="GO:0009083">
    <property type="term" value="P:branched-chain amino acid catabolic process"/>
    <property type="evidence" value="ECO:0007669"/>
    <property type="project" value="TreeGrafter"/>
</dbReference>
<sequence>MSLGITTDDDDVHRVLDVDGSLVDGASVPLSDDGLRDLYEDLKLARRFDRKAVSLQRQGRMGTYPPIYGQEGAQVGSVHALDDEDWLFPSYRENGAMLARGAPMAANLEYWMGSESGNATLEDRNVFPVANPIATQVPHAVGHGWASRLDGDTRVSLVHFGDGATSEGDFHEGMNFAGVFDAPVVFFCNNNQWAISVPRERQTGSATIAQKADAYGFDGVRVDGMDPLAVYEVTRDAVDGARDPLEGEKRPTLIEAIQYRLGAHSTSDDPGVYRDEERTEEWKRYDPVPRLESFMLESGRIDEEGIAAVEADIDERIEAAVQEAESFEPDPDDIFEDTYAERPPRLDRQREYLRELHAEFGDEELLED</sequence>
<reference evidence="3 4" key="1">
    <citation type="submission" date="2016-10" db="EMBL/GenBank/DDBJ databases">
        <authorList>
            <person name="de Groot N.N."/>
        </authorList>
    </citation>
    <scope>NUCLEOTIDE SEQUENCE [LARGE SCALE GENOMIC DNA]</scope>
    <source>
        <strain evidence="4">EB21,IBRC-M 10013,KCTC 4048</strain>
    </source>
</reference>
<dbReference type="InterPro" id="IPR050771">
    <property type="entry name" value="Alpha-ketoacid_DH_E1_comp"/>
</dbReference>
<dbReference type="SUPFAM" id="SSF52518">
    <property type="entry name" value="Thiamin diphosphate-binding fold (THDP-binding)"/>
    <property type="match status" value="1"/>
</dbReference>
<proteinExistence type="predicted"/>
<gene>
    <name evidence="3" type="ORF">SAMN05192554_12742</name>
</gene>
<dbReference type="STRING" id="996166.SAMN05192554_12742"/>
<keyword evidence="4" id="KW-1185">Reference proteome</keyword>
<dbReference type="GO" id="GO:0044272">
    <property type="term" value="P:sulfur compound biosynthetic process"/>
    <property type="evidence" value="ECO:0007669"/>
    <property type="project" value="UniProtKB-ARBA"/>
</dbReference>
<dbReference type="GO" id="GO:0016624">
    <property type="term" value="F:oxidoreductase activity, acting on the aldehyde or oxo group of donors, disulfide as acceptor"/>
    <property type="evidence" value="ECO:0007669"/>
    <property type="project" value="InterPro"/>
</dbReference>
<dbReference type="Proteomes" id="UP000199370">
    <property type="component" value="Unassembled WGS sequence"/>
</dbReference>
<dbReference type="Pfam" id="PF00676">
    <property type="entry name" value="E1_dh"/>
    <property type="match status" value="1"/>
</dbReference>
<evidence type="ECO:0000313" key="4">
    <source>
        <dbReference type="Proteomes" id="UP000199370"/>
    </source>
</evidence>
<name>A0A1H0AJB9_9EURY</name>
<dbReference type="NCBIfam" id="TIGR03181">
    <property type="entry name" value="PDH_E1_alph_x"/>
    <property type="match status" value="1"/>
</dbReference>
<evidence type="ECO:0000256" key="1">
    <source>
        <dbReference type="ARBA" id="ARBA00023002"/>
    </source>
</evidence>
<dbReference type="OrthoDB" id="25266at2157"/>
<organism evidence="3 4">
    <name type="scientific">Haloarchaeobius iranensis</name>
    <dbReference type="NCBI Taxonomy" id="996166"/>
    <lineage>
        <taxon>Archaea</taxon>
        <taxon>Methanobacteriati</taxon>
        <taxon>Methanobacteriota</taxon>
        <taxon>Stenosarchaea group</taxon>
        <taxon>Halobacteria</taxon>
        <taxon>Halobacteriales</taxon>
        <taxon>Halorubellaceae</taxon>
        <taxon>Haloarchaeobius</taxon>
    </lineage>
</organism>
<feature type="domain" description="Dehydrogenase E1 component" evidence="2">
    <location>
        <begin position="44"/>
        <end position="326"/>
    </location>
</feature>
<dbReference type="Gene3D" id="3.40.50.970">
    <property type="match status" value="1"/>
</dbReference>